<comment type="caution">
    <text evidence="1">The sequence shown here is derived from an EMBL/GenBank/DDBJ whole genome shotgun (WGS) entry which is preliminary data.</text>
</comment>
<dbReference type="EMBL" id="CM023481">
    <property type="protein sequence ID" value="KAH6945335.1"/>
    <property type="molecule type" value="Genomic_DNA"/>
</dbReference>
<proteinExistence type="predicted"/>
<organism evidence="1 2">
    <name type="scientific">Hyalomma asiaticum</name>
    <name type="common">Tick</name>
    <dbReference type="NCBI Taxonomy" id="266040"/>
    <lineage>
        <taxon>Eukaryota</taxon>
        <taxon>Metazoa</taxon>
        <taxon>Ecdysozoa</taxon>
        <taxon>Arthropoda</taxon>
        <taxon>Chelicerata</taxon>
        <taxon>Arachnida</taxon>
        <taxon>Acari</taxon>
        <taxon>Parasitiformes</taxon>
        <taxon>Ixodida</taxon>
        <taxon>Ixodoidea</taxon>
        <taxon>Ixodidae</taxon>
        <taxon>Hyalomminae</taxon>
        <taxon>Hyalomma</taxon>
    </lineage>
</organism>
<dbReference type="Proteomes" id="UP000821845">
    <property type="component" value="Chromosome 1"/>
</dbReference>
<accession>A0ACB7TEA2</accession>
<sequence length="339" mass="37668">MSVIDVFEYVHSYDYFHADAQASILLLGFGKGKENEVRLVQFALSCLYTQNGKQKEYKEALRKTHDGTIEFTRQDAHIGDNSKWRHRNPGTQPPADNLKVPEHVSQQKSSLMENISLLIITCFPRWEIPCGITEFVHCVAAMKFEDTPDYKRLQRFLEKGIQAAGFNPDGRLPFTPPRTQRRNSFSPKKPVLHEIIPAEGSTGDSGVENAVRKPPHSNASRGGRTVLVRKKNCRSHATTKSASGVDGLVKLERQRKPVKKNAVWAVSAGTSSQDSRKNGLCEGSNSVGLGNPTPTMLEVLQRKEVLVAQQKEGLLPLTGNGRKCSSNSPSSRHFPSPLW</sequence>
<gene>
    <name evidence="1" type="ORF">HPB50_007899</name>
</gene>
<protein>
    <submittedName>
        <fullName evidence="1">Uncharacterized protein</fullName>
    </submittedName>
</protein>
<keyword evidence="2" id="KW-1185">Reference proteome</keyword>
<reference evidence="1" key="1">
    <citation type="submission" date="2020-05" db="EMBL/GenBank/DDBJ databases">
        <title>Large-scale comparative analyses of tick genomes elucidate their genetic diversity and vector capacities.</title>
        <authorList>
            <person name="Jia N."/>
            <person name="Wang J."/>
            <person name="Shi W."/>
            <person name="Du L."/>
            <person name="Sun Y."/>
            <person name="Zhan W."/>
            <person name="Jiang J."/>
            <person name="Wang Q."/>
            <person name="Zhang B."/>
            <person name="Ji P."/>
            <person name="Sakyi L.B."/>
            <person name="Cui X."/>
            <person name="Yuan T."/>
            <person name="Jiang B."/>
            <person name="Yang W."/>
            <person name="Lam T.T.-Y."/>
            <person name="Chang Q."/>
            <person name="Ding S."/>
            <person name="Wang X."/>
            <person name="Zhu J."/>
            <person name="Ruan X."/>
            <person name="Zhao L."/>
            <person name="Wei J."/>
            <person name="Que T."/>
            <person name="Du C."/>
            <person name="Cheng J."/>
            <person name="Dai P."/>
            <person name="Han X."/>
            <person name="Huang E."/>
            <person name="Gao Y."/>
            <person name="Liu J."/>
            <person name="Shao H."/>
            <person name="Ye R."/>
            <person name="Li L."/>
            <person name="Wei W."/>
            <person name="Wang X."/>
            <person name="Wang C."/>
            <person name="Yang T."/>
            <person name="Huo Q."/>
            <person name="Li W."/>
            <person name="Guo W."/>
            <person name="Chen H."/>
            <person name="Zhou L."/>
            <person name="Ni X."/>
            <person name="Tian J."/>
            <person name="Zhou Y."/>
            <person name="Sheng Y."/>
            <person name="Liu T."/>
            <person name="Pan Y."/>
            <person name="Xia L."/>
            <person name="Li J."/>
            <person name="Zhao F."/>
            <person name="Cao W."/>
        </authorList>
    </citation>
    <scope>NUCLEOTIDE SEQUENCE</scope>
    <source>
        <strain evidence="1">Hyas-2018</strain>
    </source>
</reference>
<evidence type="ECO:0000313" key="1">
    <source>
        <dbReference type="EMBL" id="KAH6945335.1"/>
    </source>
</evidence>
<name>A0ACB7TEA2_HYAAI</name>
<evidence type="ECO:0000313" key="2">
    <source>
        <dbReference type="Proteomes" id="UP000821845"/>
    </source>
</evidence>